<dbReference type="Pfam" id="PF01128">
    <property type="entry name" value="IspD"/>
    <property type="match status" value="1"/>
</dbReference>
<dbReference type="CDD" id="cd02516">
    <property type="entry name" value="CDP-ME_synthetase"/>
    <property type="match status" value="1"/>
</dbReference>
<evidence type="ECO:0000256" key="2">
    <source>
        <dbReference type="ARBA" id="ARBA00022695"/>
    </source>
</evidence>
<dbReference type="PANTHER" id="PTHR43015">
    <property type="entry name" value="D-RIBITOL-5-PHOSPHATE CYTIDYLYLTRANSFERASE"/>
    <property type="match status" value="1"/>
</dbReference>
<protein>
    <submittedName>
        <fullName evidence="4">4-diphosphocytidyl-2C-methyl-D-erythritol synthase</fullName>
    </submittedName>
</protein>
<dbReference type="PROSITE" id="PS01295">
    <property type="entry name" value="ISPD"/>
    <property type="match status" value="1"/>
</dbReference>
<dbReference type="GO" id="GO:0008299">
    <property type="term" value="P:isoprenoid biosynthetic process"/>
    <property type="evidence" value="ECO:0007669"/>
    <property type="project" value="InterPro"/>
</dbReference>
<dbReference type="PANTHER" id="PTHR43015:SF1">
    <property type="entry name" value="D-RIBITOL-5-PHOSPHATE CYTIDYLYLTRANSFERASE"/>
    <property type="match status" value="1"/>
</dbReference>
<accession>A0A2P2C3X2</accession>
<keyword evidence="2" id="KW-0548">Nucleotidyltransferase</keyword>
<dbReference type="GO" id="GO:0070567">
    <property type="term" value="F:cytidylyltransferase activity"/>
    <property type="evidence" value="ECO:0007669"/>
    <property type="project" value="InterPro"/>
</dbReference>
<gene>
    <name evidence="4" type="ORF">NOCA2270097</name>
</gene>
<dbReference type="InterPro" id="IPR018294">
    <property type="entry name" value="ISPD_synthase_CS"/>
</dbReference>
<dbReference type="Gene3D" id="3.90.550.10">
    <property type="entry name" value="Spore Coat Polysaccharide Biosynthesis Protein SpsA, Chain A"/>
    <property type="match status" value="1"/>
</dbReference>
<dbReference type="InterPro" id="IPR029044">
    <property type="entry name" value="Nucleotide-diphossugar_trans"/>
</dbReference>
<evidence type="ECO:0000256" key="3">
    <source>
        <dbReference type="SAM" id="MobiDB-lite"/>
    </source>
</evidence>
<dbReference type="InterPro" id="IPR034683">
    <property type="entry name" value="IspD/TarI"/>
</dbReference>
<evidence type="ECO:0000313" key="4">
    <source>
        <dbReference type="EMBL" id="CUR55462.1"/>
    </source>
</evidence>
<dbReference type="GO" id="GO:0005829">
    <property type="term" value="C:cytosol"/>
    <property type="evidence" value="ECO:0007669"/>
    <property type="project" value="TreeGrafter"/>
</dbReference>
<organism evidence="4">
    <name type="scientific">metagenome</name>
    <dbReference type="NCBI Taxonomy" id="256318"/>
    <lineage>
        <taxon>unclassified sequences</taxon>
        <taxon>metagenomes</taxon>
    </lineage>
</organism>
<dbReference type="SUPFAM" id="SSF53448">
    <property type="entry name" value="Nucleotide-diphospho-sugar transferases"/>
    <property type="match status" value="1"/>
</dbReference>
<name>A0A2P2C3X2_9ZZZZ</name>
<feature type="region of interest" description="Disordered" evidence="3">
    <location>
        <begin position="252"/>
        <end position="274"/>
    </location>
</feature>
<feature type="compositionally biased region" description="Basic residues" evidence="3">
    <location>
        <begin position="258"/>
        <end position="268"/>
    </location>
</feature>
<proteinExistence type="predicted"/>
<evidence type="ECO:0000256" key="1">
    <source>
        <dbReference type="ARBA" id="ARBA00022679"/>
    </source>
</evidence>
<dbReference type="EMBL" id="CZKA01000020">
    <property type="protein sequence ID" value="CUR55462.1"/>
    <property type="molecule type" value="Genomic_DNA"/>
</dbReference>
<keyword evidence="1" id="KW-0808">Transferase</keyword>
<dbReference type="AlphaFoldDB" id="A0A2P2C3X2"/>
<reference evidence="4" key="1">
    <citation type="submission" date="2015-08" db="EMBL/GenBank/DDBJ databases">
        <authorList>
            <person name="Babu N.S."/>
            <person name="Beckwith C.J."/>
            <person name="Beseler K.G."/>
            <person name="Brison A."/>
            <person name="Carone J.V."/>
            <person name="Caskin T.P."/>
            <person name="Diamond M."/>
            <person name="Durham M.E."/>
            <person name="Foxe J.M."/>
            <person name="Go M."/>
            <person name="Henderson B.A."/>
            <person name="Jones I.B."/>
            <person name="McGettigan J.A."/>
            <person name="Micheletti S.J."/>
            <person name="Nasrallah M.E."/>
            <person name="Ortiz D."/>
            <person name="Piller C.R."/>
            <person name="Privatt S.R."/>
            <person name="Schneider S.L."/>
            <person name="Sharp S."/>
            <person name="Smith T.C."/>
            <person name="Stanton J.D."/>
            <person name="Ullery H.E."/>
            <person name="Wilson R.J."/>
            <person name="Serrano M.G."/>
            <person name="Buck G."/>
            <person name="Lee V."/>
            <person name="Wang Y."/>
            <person name="Carvalho R."/>
            <person name="Voegtly L."/>
            <person name="Shi R."/>
            <person name="Duckworth R."/>
            <person name="Johnson A."/>
            <person name="Loviza R."/>
            <person name="Walstead R."/>
            <person name="Shah Z."/>
            <person name="Kiflezghi M."/>
            <person name="Wade K."/>
            <person name="Ball S.L."/>
            <person name="Bradley K.W."/>
            <person name="Asai D.J."/>
            <person name="Bowman C.A."/>
            <person name="Russell D.A."/>
            <person name="Pope W.H."/>
            <person name="Jacobs-Sera D."/>
            <person name="Hendrix R.W."/>
            <person name="Hatfull G.F."/>
        </authorList>
    </citation>
    <scope>NUCLEOTIDE SEQUENCE</scope>
</reference>
<sequence>MPSPTTRPDPGPRSATPRAALVMLAAGEGRRSGHHTNKVLLPLAGRRVFTWSIRWARLLPSITHTVLVVREEDRDVVQAAVVREVDPPAVQIVTGGDSRHASEWMALQALQPAIEAGEVDVVVIHDAARPLAGTALFEAVIAAAAEHGGAIPVRDQPHLATIGDGTASLERVVAVQTPQAFLAQPLLEAYGQASADGFVGTDTASCIERYTEVPVHCVPGDAGNIKITFPEDLFLAERLLAKAGYDLSGAHHAAVTTHRGRPHLRGRRHPGEAR</sequence>